<reference evidence="2 3" key="1">
    <citation type="submission" date="2019-02" db="EMBL/GenBank/DDBJ databases">
        <title>Sequencing the genomes of 1000 actinobacteria strains.</title>
        <authorList>
            <person name="Klenk H.-P."/>
        </authorList>
    </citation>
    <scope>NUCLEOTIDE SEQUENCE [LARGE SCALE GENOMIC DNA]</scope>
    <source>
        <strain evidence="2 3">DSM 18319</strain>
    </source>
</reference>
<dbReference type="CDD" id="cd05403">
    <property type="entry name" value="NT_KNTase_like"/>
    <property type="match status" value="1"/>
</dbReference>
<keyword evidence="3" id="KW-1185">Reference proteome</keyword>
<dbReference type="InterPro" id="IPR002934">
    <property type="entry name" value="Polymerase_NTP_transf_dom"/>
</dbReference>
<proteinExistence type="predicted"/>
<organism evidence="2 3">
    <name type="scientific">Microterricola gilva</name>
    <dbReference type="NCBI Taxonomy" id="393267"/>
    <lineage>
        <taxon>Bacteria</taxon>
        <taxon>Bacillati</taxon>
        <taxon>Actinomycetota</taxon>
        <taxon>Actinomycetes</taxon>
        <taxon>Micrococcales</taxon>
        <taxon>Microbacteriaceae</taxon>
        <taxon>Microterricola</taxon>
    </lineage>
</organism>
<dbReference type="Gene3D" id="3.30.460.10">
    <property type="entry name" value="Beta Polymerase, domain 2"/>
    <property type="match status" value="1"/>
</dbReference>
<dbReference type="SUPFAM" id="SSF81301">
    <property type="entry name" value="Nucleotidyltransferase"/>
    <property type="match status" value="1"/>
</dbReference>
<dbReference type="Proteomes" id="UP000291483">
    <property type="component" value="Unassembled WGS sequence"/>
</dbReference>
<name>A0A4Q8ALC0_9MICO</name>
<protein>
    <submittedName>
        <fullName evidence="2">Nucleotidyltransferase-like protein</fullName>
    </submittedName>
</protein>
<dbReference type="InterPro" id="IPR043519">
    <property type="entry name" value="NT_sf"/>
</dbReference>
<evidence type="ECO:0000313" key="2">
    <source>
        <dbReference type="EMBL" id="RZU65337.1"/>
    </source>
</evidence>
<dbReference type="AlphaFoldDB" id="A0A4Q8ALC0"/>
<dbReference type="Pfam" id="PF01909">
    <property type="entry name" value="NTP_transf_2"/>
    <property type="match status" value="1"/>
</dbReference>
<dbReference type="EMBL" id="SHLC01000001">
    <property type="protein sequence ID" value="RZU65337.1"/>
    <property type="molecule type" value="Genomic_DNA"/>
</dbReference>
<gene>
    <name evidence="2" type="ORF">EV379_1668</name>
</gene>
<accession>A0A4Q8ALC0</accession>
<dbReference type="GO" id="GO:0016779">
    <property type="term" value="F:nucleotidyltransferase activity"/>
    <property type="evidence" value="ECO:0007669"/>
    <property type="project" value="InterPro"/>
</dbReference>
<keyword evidence="2" id="KW-0808">Transferase</keyword>
<evidence type="ECO:0000259" key="1">
    <source>
        <dbReference type="Pfam" id="PF01909"/>
    </source>
</evidence>
<sequence>MFLESVTAALSAVPGVRGVALGGSQARGVQRPDSDWDLAVYYRDALDVEQIRALGWPGELTELEGWGSLFNGGGKVTVDGRDVDIHYRDLSVIERIHEDAEHGRFYIDGLLFHQAGIPSYILLAELGINRPLWGEVPQWEYPEALRESASAEWWATADMTLVYADGHARRGRVAQCAGLMSEAACRAAHAILAARGEWVTNEKGLLAQAGVDGVDDLVLGLSADPESLVETVCATRELLSAAVRESGVAVE</sequence>
<comment type="caution">
    <text evidence="2">The sequence shown here is derived from an EMBL/GenBank/DDBJ whole genome shotgun (WGS) entry which is preliminary data.</text>
</comment>
<evidence type="ECO:0000313" key="3">
    <source>
        <dbReference type="Proteomes" id="UP000291483"/>
    </source>
</evidence>
<feature type="domain" description="Polymerase nucleotidyl transferase" evidence="1">
    <location>
        <begin position="14"/>
        <end position="64"/>
    </location>
</feature>